<dbReference type="AlphaFoldDB" id="B7Z0D4"/>
<reference evidence="25 27" key="1">
    <citation type="journal article" date="2000" name="Science">
        <title>The genome sequence of Drosophila melanogaster.</title>
        <authorList>
            <person name="Adams M.D."/>
            <person name="Celniker S.E."/>
            <person name="Holt R.A."/>
            <person name="Evans C.A."/>
            <person name="Gocayne J.D."/>
            <person name="Amanatides P.G."/>
            <person name="Scherer S.E."/>
            <person name="Li P.W."/>
            <person name="Hoskins R.A."/>
            <person name="Galle R.F."/>
            <person name="George R.A."/>
            <person name="Lewis S.E."/>
            <person name="Richards S."/>
            <person name="Ashburner M."/>
            <person name="Henderson S.N."/>
            <person name="Sutton G.G."/>
            <person name="Wortman J.R."/>
            <person name="Yandell M.D."/>
            <person name="Zhang Q."/>
            <person name="Chen L.X."/>
            <person name="Brandon R.C."/>
            <person name="Rogers Y.H."/>
            <person name="Blazej R.G."/>
            <person name="Champe M."/>
            <person name="Pfeiffer B.D."/>
            <person name="Wan K.H."/>
            <person name="Doyle C."/>
            <person name="Baxter E.G."/>
            <person name="Helt G."/>
            <person name="Nelson C.R."/>
            <person name="Gabor G.L."/>
            <person name="Abril J.F."/>
            <person name="Agbayani A."/>
            <person name="An H.J."/>
            <person name="Andrews-Pfannkoch C."/>
            <person name="Baldwin D."/>
            <person name="Ballew R.M."/>
            <person name="Basu A."/>
            <person name="Baxendale J."/>
            <person name="Bayraktaroglu L."/>
            <person name="Beasley E.M."/>
            <person name="Beeson K.Y."/>
            <person name="Benos P.V."/>
            <person name="Berman B.P."/>
            <person name="Bhandari D."/>
            <person name="Bolshakov S."/>
            <person name="Borkova D."/>
            <person name="Botchan M.R."/>
            <person name="Bouck J."/>
            <person name="Brokstein P."/>
            <person name="Brottier P."/>
            <person name="Burtis K.C."/>
            <person name="Busam D.A."/>
            <person name="Butler H."/>
            <person name="Cadieu E."/>
            <person name="Center A."/>
            <person name="Chandra I."/>
            <person name="Cherry J.M."/>
            <person name="Cawley S."/>
            <person name="Dahlke C."/>
            <person name="Davenport L.B."/>
            <person name="Davies P."/>
            <person name="de Pablos B."/>
            <person name="Delcher A."/>
            <person name="Deng Z."/>
            <person name="Mays A.D."/>
            <person name="Dew I."/>
            <person name="Dietz S.M."/>
            <person name="Dodson K."/>
            <person name="Doup L.E."/>
            <person name="Downes M."/>
            <person name="Dugan-Rocha S."/>
            <person name="Dunkov B.C."/>
            <person name="Dunn P."/>
            <person name="Durbin K.J."/>
            <person name="Evangelista C.C."/>
            <person name="Ferraz C."/>
            <person name="Ferriera S."/>
            <person name="Fleischmann W."/>
            <person name="Fosler C."/>
            <person name="Gabrielian A.E."/>
            <person name="Garg N.S."/>
            <person name="Gelbart W.M."/>
            <person name="Glasser K."/>
            <person name="Glodek A."/>
            <person name="Gong F."/>
            <person name="Gorrell J.H."/>
            <person name="Gu Z."/>
            <person name="Guan P."/>
            <person name="Harris M."/>
            <person name="Harris N.L."/>
            <person name="Harvey D."/>
            <person name="Heiman T.J."/>
            <person name="Hernandez J.R."/>
            <person name="Houck J."/>
            <person name="Hostin D."/>
            <person name="Houston K.A."/>
            <person name="Howland T.J."/>
            <person name="Wei M.H."/>
            <person name="Ibegwam C."/>
            <person name="Jalali M."/>
            <person name="Kalush F."/>
            <person name="Karpen G.H."/>
            <person name="Ke Z."/>
            <person name="Kennison J.A."/>
            <person name="Ketchum K.A."/>
            <person name="Kimmel B.E."/>
            <person name="Kodira C.D."/>
            <person name="Kraft C."/>
            <person name="Kravitz S."/>
            <person name="Kulp D."/>
            <person name="Lai Z."/>
            <person name="Lasko P."/>
            <person name="Lei Y."/>
            <person name="Levitsky A.A."/>
            <person name="Li J."/>
            <person name="Li Z."/>
            <person name="Liang Y."/>
            <person name="Lin X."/>
            <person name="Liu X."/>
            <person name="Mattei B."/>
            <person name="McIntosh T.C."/>
            <person name="McLeod M.P."/>
            <person name="McPherson D."/>
            <person name="Merkulov G."/>
            <person name="Milshina N.V."/>
            <person name="Mobarry C."/>
            <person name="Morris J."/>
            <person name="Moshrefi A."/>
            <person name="Mount S.M."/>
            <person name="Moy M."/>
            <person name="Murphy B."/>
            <person name="Murphy L."/>
            <person name="Muzny D.M."/>
            <person name="Nelson D.L."/>
            <person name="Nelson D.R."/>
            <person name="Nelson K.A."/>
            <person name="Nixon K."/>
            <person name="Nusskern D.R."/>
            <person name="Pacleb J.M."/>
            <person name="Palazzolo M."/>
            <person name="Pittman G.S."/>
            <person name="Pan S."/>
            <person name="Pollard J."/>
            <person name="Puri V."/>
            <person name="Reese M.G."/>
            <person name="Reinert K."/>
            <person name="Remington K."/>
            <person name="Saunders R.D."/>
            <person name="Scheeler F."/>
            <person name="Shen H."/>
            <person name="Shue B.C."/>
            <person name="Siden-Kiamos I."/>
            <person name="Simpson M."/>
            <person name="Skupski M.P."/>
            <person name="Smith T."/>
            <person name="Spier E."/>
            <person name="Spradling A.C."/>
            <person name="Stapleton M."/>
            <person name="Strong R."/>
            <person name="Sun E."/>
            <person name="Svirskas R."/>
            <person name="Tector C."/>
            <person name="Turner R."/>
            <person name="Venter E."/>
            <person name="Wang A.H."/>
            <person name="Wang X."/>
            <person name="Wang Z.Y."/>
            <person name="Wassarman D.A."/>
            <person name="Weinstock G.M."/>
            <person name="Weissenbach J."/>
            <person name="Williams S.M."/>
            <person name="WoodageT"/>
            <person name="Worley K.C."/>
            <person name="Wu D."/>
            <person name="Yang S."/>
            <person name="Yao Q.A."/>
            <person name="Ye J."/>
            <person name="Yeh R.F."/>
            <person name="Zaveri J.S."/>
            <person name="Zhan M."/>
            <person name="Zhang G."/>
            <person name="Zhao Q."/>
            <person name="Zheng L."/>
            <person name="Zheng X.H."/>
            <person name="Zhong F.N."/>
            <person name="Zhong W."/>
            <person name="Zhou X."/>
            <person name="Zhu S."/>
            <person name="Zhu X."/>
            <person name="Smith H.O."/>
            <person name="Gibbs R.A."/>
            <person name="Myers E.W."/>
            <person name="Rubin G.M."/>
            <person name="Venter J.C."/>
        </authorList>
    </citation>
    <scope>NUCLEOTIDE SEQUENCE [LARGE SCALE GENOMIC DNA]</scope>
    <source>
        <strain evidence="27">Berkeley</strain>
    </source>
</reference>
<dbReference type="OrthoDB" id="1885901at2759"/>
<keyword evidence="17" id="KW-0143">Chaperone</keyword>
<feature type="compositionally biased region" description="Polar residues" evidence="23">
    <location>
        <begin position="693"/>
        <end position="730"/>
    </location>
</feature>
<feature type="region of interest" description="Disordered" evidence="23">
    <location>
        <begin position="286"/>
        <end position="344"/>
    </location>
</feature>
<evidence type="ECO:0000313" key="26">
    <source>
        <dbReference type="FlyBase" id="FBgn0035793"/>
    </source>
</evidence>
<keyword evidence="12" id="KW-0221">Differentiation</keyword>
<dbReference type="Pfam" id="PF12057">
    <property type="entry name" value="BAG6"/>
    <property type="match status" value="1"/>
</dbReference>
<evidence type="ECO:0000256" key="16">
    <source>
        <dbReference type="ARBA" id="ARBA00022990"/>
    </source>
</evidence>
<dbReference type="DNASU" id="38844"/>
<reference evidence="25 27" key="2">
    <citation type="journal article" date="2002" name="Genome Biol.">
        <title>Finishing a whole-genome shotgun: release 3 of the Drosophila melanogaster euchromatic genome sequence.</title>
        <authorList>
            <person name="Celniker S.E."/>
            <person name="Wheeler D.A."/>
            <person name="Kronmiller B."/>
            <person name="Carlson J.W."/>
            <person name="Halpern A."/>
            <person name="Patel S."/>
            <person name="Adams M."/>
            <person name="Champe M."/>
            <person name="Dugan S.P."/>
            <person name="Frise E."/>
            <person name="Hodgson A."/>
            <person name="George R.A."/>
            <person name="Hoskins R.A."/>
            <person name="Laverty T."/>
            <person name="Muzny D.M."/>
            <person name="Nelson C.R."/>
            <person name="Pacleb J.M."/>
            <person name="Park S."/>
            <person name="Pfeiffer B.D."/>
            <person name="Richards S."/>
            <person name="Sodergren E.J."/>
            <person name="Svirskas R."/>
            <person name="Tabor P.E."/>
            <person name="Wan K."/>
            <person name="Stapleton M."/>
            <person name="Sutton G.G."/>
            <person name="Venter C."/>
            <person name="Weinstock G."/>
            <person name="Scherer S.E."/>
            <person name="Myers E.W."/>
            <person name="Gibbs R.A."/>
            <person name="Rubin G.M."/>
        </authorList>
    </citation>
    <scope>NUCLEOTIDE SEQUENCE [LARGE SCALE GENOMIC DNA]</scope>
    <source>
        <strain evidence="27">Berkeley</strain>
    </source>
</reference>
<keyword evidence="15" id="KW-0744">Spermatogenesis</keyword>
<feature type="region of interest" description="Disordered" evidence="23">
    <location>
        <begin position="77"/>
        <end position="103"/>
    </location>
</feature>
<evidence type="ECO:0000256" key="14">
    <source>
        <dbReference type="ARBA" id="ARBA00022859"/>
    </source>
</evidence>
<dbReference type="Gene3D" id="3.10.20.90">
    <property type="entry name" value="Phosphatidylinositol 3-kinase Catalytic Subunit, Chain A, domain 1"/>
    <property type="match status" value="1"/>
</dbReference>
<keyword evidence="10" id="KW-0053">Apoptosis</keyword>
<evidence type="ECO:0000256" key="23">
    <source>
        <dbReference type="SAM" id="MobiDB-lite"/>
    </source>
</evidence>
<dbReference type="SUPFAM" id="SSF54236">
    <property type="entry name" value="Ubiquitin-like"/>
    <property type="match status" value="1"/>
</dbReference>
<gene>
    <name evidence="25" type="primary">clone 2.45</name>
    <name evidence="25" type="synonym">anon-EST:Liang-2.45</name>
    <name evidence="25" type="synonym">Dmel\CG7546</name>
    <name evidence="25 26" type="ORF">CG7546</name>
    <name evidence="25" type="ORF">Dmel_CG7546</name>
</gene>
<accession>B7Z0D4</accession>
<dbReference type="EMBL" id="AE014296">
    <property type="protein sequence ID" value="ACL83258.1"/>
    <property type="molecule type" value="Genomic_DNA"/>
</dbReference>
<comment type="function">
    <text evidence="1">Released extracellularly via exosomes, it is a ligand of the natural killer/NK cells receptor NCR3 and stimulates NK cells cytotoxicity. It may thereby trigger NK cells cytotoxicity against neighboring tumor cells and immature myeloid dendritic cells (DC).</text>
</comment>
<dbReference type="GO" id="GO:0006325">
    <property type="term" value="P:chromatin organization"/>
    <property type="evidence" value="ECO:0007669"/>
    <property type="project" value="UniProtKB-KW"/>
</dbReference>
<dbReference type="GO" id="GO:0043066">
    <property type="term" value="P:negative regulation of apoptotic process"/>
    <property type="evidence" value="ECO:0000250"/>
    <property type="project" value="FlyBase"/>
</dbReference>
<evidence type="ECO:0000256" key="20">
    <source>
        <dbReference type="ARBA" id="ARBA00030033"/>
    </source>
</evidence>
<feature type="compositionally biased region" description="Basic and acidic residues" evidence="23">
    <location>
        <begin position="586"/>
        <end position="604"/>
    </location>
</feature>
<dbReference type="BioGRID-ORCS" id="38844">
    <property type="hits" value="0 hits in 1 CRISPR screen"/>
</dbReference>
<dbReference type="GeneID" id="38844"/>
<keyword evidence="8" id="KW-0964">Secreted</keyword>
<reference evidence="25 27" key="7">
    <citation type="journal article" date="2007" name="Science">
        <title>The Release 5.1 annotation of Drosophila melanogaster heterochromatin.</title>
        <authorList>
            <person name="Smith C.D."/>
            <person name="Shu S."/>
            <person name="Mungall C.J."/>
            <person name="Karpen G.H."/>
        </authorList>
    </citation>
    <scope>NUCLEOTIDE SEQUENCE [LARGE SCALE GENOMIC DNA]</scope>
    <source>
        <strain evidence="27">Berkeley</strain>
    </source>
</reference>
<dbReference type="VEuPathDB" id="VectorBase:FBgn0035793"/>
<dbReference type="GO" id="GO:0005634">
    <property type="term" value="C:nucleus"/>
    <property type="evidence" value="ECO:0007669"/>
    <property type="project" value="UniProtKB-SubCell"/>
</dbReference>
<evidence type="ECO:0000256" key="8">
    <source>
        <dbReference type="ARBA" id="ARBA00022525"/>
    </source>
</evidence>
<feature type="compositionally biased region" description="Polar residues" evidence="23">
    <location>
        <begin position="313"/>
        <end position="327"/>
    </location>
</feature>
<evidence type="ECO:0000256" key="15">
    <source>
        <dbReference type="ARBA" id="ARBA00022871"/>
    </source>
</evidence>
<dbReference type="InterPro" id="IPR000626">
    <property type="entry name" value="Ubiquitin-like_dom"/>
</dbReference>
<evidence type="ECO:0000256" key="7">
    <source>
        <dbReference type="ARBA" id="ARBA00022490"/>
    </source>
</evidence>
<reference evidence="25 27" key="5">
    <citation type="journal article" date="2002" name="Genome Biol.">
        <title>Heterochromatic sequences in a Drosophila whole-genome shotgun assembly.</title>
        <authorList>
            <person name="Hoskins R.A."/>
            <person name="Smith C.D."/>
            <person name="Carlson J.W."/>
            <person name="Carvalho A.B."/>
            <person name="Halpern A."/>
            <person name="Kaminker J.S."/>
            <person name="Kennedy C."/>
            <person name="Mungall C.J."/>
            <person name="Sullivan B.A."/>
            <person name="Sutton G.G."/>
            <person name="Yasuhara J.C."/>
            <person name="Wakimoto B.T."/>
            <person name="Myers E.W."/>
            <person name="Celniker S.E."/>
            <person name="Rubin G.M."/>
            <person name="Karpen G.H."/>
        </authorList>
    </citation>
    <scope>NUCLEOTIDE SEQUENCE [LARGE SCALE GENOMIC DNA]</scope>
    <source>
        <strain evidence="27">Berkeley</strain>
    </source>
</reference>
<evidence type="ECO:0000313" key="27">
    <source>
        <dbReference type="Proteomes" id="UP000000803"/>
    </source>
</evidence>
<dbReference type="SMR" id="B7Z0D4"/>
<dbReference type="InterPro" id="IPR021925">
    <property type="entry name" value="BAG6"/>
</dbReference>
<dbReference type="PROSITE" id="PS00299">
    <property type="entry name" value="UBIQUITIN_1"/>
    <property type="match status" value="1"/>
</dbReference>
<evidence type="ECO:0000256" key="19">
    <source>
        <dbReference type="ARBA" id="ARBA00029739"/>
    </source>
</evidence>
<reference evidence="25 27" key="8">
    <citation type="journal article" date="2007" name="Science">
        <title>Sequence finishing and mapping of Drosophila melanogaster heterochromatin.</title>
        <authorList>
            <person name="Hoskins R.A."/>
            <person name="Carlson J.W."/>
            <person name="Kennedy C."/>
            <person name="Acevedo D."/>
            <person name="Evans-Holm M."/>
            <person name="Frise E."/>
            <person name="Wan K.H."/>
            <person name="Park S."/>
            <person name="Mendez-Lago M."/>
            <person name="Rossi F."/>
            <person name="Villasante A."/>
            <person name="Dimitri P."/>
            <person name="Karpen G.H."/>
            <person name="Celniker S.E."/>
        </authorList>
    </citation>
    <scope>NUCLEOTIDE SEQUENCE [LARGE SCALE GENOMIC DNA]</scope>
    <source>
        <strain evidence="27">Berkeley</strain>
    </source>
</reference>
<dbReference type="PANTHER" id="PTHR15204">
    <property type="entry name" value="LARGE PROLINE-RICH PROTEIN BAG6"/>
    <property type="match status" value="1"/>
</dbReference>
<keyword evidence="9" id="KW-0597">Phosphoprotein</keyword>
<evidence type="ECO:0000256" key="10">
    <source>
        <dbReference type="ARBA" id="ARBA00022703"/>
    </source>
</evidence>
<dbReference type="Pfam" id="PF00240">
    <property type="entry name" value="ubiquitin"/>
    <property type="match status" value="1"/>
</dbReference>
<dbReference type="Proteomes" id="UP000000803">
    <property type="component" value="Chromosome 3L"/>
</dbReference>
<name>B7Z0D4_DROME</name>
<comment type="subunit">
    <text evidence="22">Component of the BAG6/BAT3 complex, also named BAT3 complex, at least composed of BAG6, UBL4A and GET4/TRC35. Interacts with GET4; the interaction is direct and localizes BAG6 in the cytosol. Interacts with UBL4A; the interaction is direct and required for UBL4A protein stability. Interacts with AIFM1. Interacts with HSPA2. Interacts with CTCFL. Interacts with p300/EP300. Interacts (via ubiquitin-like domain) with RNF126; required for BAG6-dependent ubiquitination of proteins mislocalized to the cytosol. Interacts (via ubiquitin-like domain) with SGTA; SGTA competes with RNF126 by binding the same region of BAG6, thereby promoting deubiquitination of BAG6-target proteins and rescuing them from degradation. Interacts with ricin A chain. Interacts with VCP and AMFR; both form the VCP/p97-AMFR/gp78 complex. Interacts with SYVN1. Interacts with USP13; the interaction is direct and may mediate UBL4A deubiquitination. Interacts with ZFAND2B. Interacts with KPNA2. Interacts with UBQLN4.</text>
</comment>
<evidence type="ECO:0000256" key="3">
    <source>
        <dbReference type="ARBA" id="ARBA00004514"/>
    </source>
</evidence>
<feature type="compositionally biased region" description="Low complexity" evidence="23">
    <location>
        <begin position="251"/>
        <end position="272"/>
    </location>
</feature>
<feature type="compositionally biased region" description="Low complexity" evidence="23">
    <location>
        <begin position="815"/>
        <end position="830"/>
    </location>
</feature>
<feature type="compositionally biased region" description="Polar residues" evidence="23">
    <location>
        <begin position="241"/>
        <end position="250"/>
    </location>
</feature>
<dbReference type="GO" id="GO:0030154">
    <property type="term" value="P:cell differentiation"/>
    <property type="evidence" value="ECO:0007669"/>
    <property type="project" value="UniProtKB-KW"/>
</dbReference>
<keyword evidence="18" id="KW-0539">Nucleus</keyword>
<evidence type="ECO:0000313" key="25">
    <source>
        <dbReference type="EMBL" id="ACL83258.1"/>
    </source>
</evidence>
<dbReference type="InterPro" id="IPR029071">
    <property type="entry name" value="Ubiquitin-like_domsf"/>
</dbReference>
<feature type="region of interest" description="Disordered" evidence="23">
    <location>
        <begin position="666"/>
        <end position="742"/>
    </location>
</feature>
<keyword evidence="28" id="KW-1267">Proteomics identification</keyword>
<evidence type="ECO:0000256" key="12">
    <source>
        <dbReference type="ARBA" id="ARBA00022782"/>
    </source>
</evidence>
<dbReference type="Bgee" id="FBgn0035793">
    <property type="expression patterns" value="Expressed in adult midgut enterocyte in digestive tract and 187 other cell types or tissues"/>
</dbReference>
<feature type="compositionally biased region" description="Low complexity" evidence="23">
    <location>
        <begin position="467"/>
        <end position="495"/>
    </location>
</feature>
<dbReference type="PROSITE" id="PS50053">
    <property type="entry name" value="UBIQUITIN_2"/>
    <property type="match status" value="1"/>
</dbReference>
<dbReference type="KEGG" id="dme:Dmel_CG7546"/>
<evidence type="ECO:0000256" key="2">
    <source>
        <dbReference type="ARBA" id="ARBA00004123"/>
    </source>
</evidence>
<reference evidence="25 27" key="9">
    <citation type="journal article" date="2015" name="G3 (Bethesda)">
        <title>Gene Model Annotations for Drosophila melanogaster: Impact of High-Throughput Data.</title>
        <authorList>
            <consortium name="FlyBase Consortium"/>
            <person name="Matthews B.B."/>
            <person name="Dos Santos G."/>
            <person name="Crosby M.A."/>
            <person name="Emmert D.B."/>
            <person name="St Pierre S.E."/>
            <person name="Gramates L.S."/>
            <person name="Zhou P."/>
            <person name="Schroeder A.J."/>
            <person name="Falls K."/>
            <person name="Strelets V."/>
            <person name="Russo S.M."/>
            <person name="Gelbart W.M."/>
            <person name="null"/>
        </authorList>
    </citation>
    <scope>NUCLEOTIDE SEQUENCE [LARGE SCALE GENOMIC DNA]</scope>
    <source>
        <strain evidence="27">Berkeley</strain>
    </source>
</reference>
<dbReference type="GO" id="GO:0002376">
    <property type="term" value="P:immune system process"/>
    <property type="evidence" value="ECO:0007669"/>
    <property type="project" value="UniProtKB-KW"/>
</dbReference>
<feature type="region of interest" description="Disordered" evidence="23">
    <location>
        <begin position="815"/>
        <end position="848"/>
    </location>
</feature>
<keyword evidence="13" id="KW-0156">Chromatin regulator</keyword>
<sequence length="1199" mass="128155">MLINLKVKTLDARIHEFSIDNELTIRQFKDQIAEKTNIAAENQRIIYQGRVLVDDKQVKEYDVDGKVLHVAERPPFSQRGANARNNDEPMRTFRNVARPPPPGMRTSPYFRALDGMLVGTMAIPVNNGPVAGTRPPPNRYPNSSSFCINRITVALHMIDCADNIAAYLENPAVGLNNQSLDILQRGRWSMESTVVEVGVSSTDLPRNNNIIDMVQDAVTAALSHTGARNYTVVQLPTVYTNENGETSQQRTAEAITSEGAASGAASNASGETTAATVIIEDVIETDDEVADGASDRSVTPTPEPEAEGAVGGQQVTAAETPTSSVGSANDAAAEGGNNSGPRRRTRPQVLAQVIQHYRGVQARLAPFVDRYYEILQNDPTFEESDTDGRENAQRIFDRVSEAFHYLSHAQHAISDLMLDLSQPGPRVLTCRPILVEQSGYIRSNNIFTPNFLAPPSGIINEPFRNRAPGSASAAGTQTATTAGTQTPTSAGTPTAVAPSQAANLQAATDASRSAAAMAEIASRAAGAAAEMAAGAASAAAGAANAAAAAARDLSSDQVEDPIDEPMVGPNAAGAETLAQEQQRLEMDHDHDQAQSETPERETRPVPRLRVYVPVTLPPPNPQLEMARIIQAMVNGQRPNDIHVEFNAPNVMSINLPVHVMTTVRQAPAAGSNETADQSASESSSPESAPASGNGESPNAASTSSGTRSGDQRANTLPTTATQTRSTSRPQIQIGGNNNWGGRIAPTHTAFDRFLPCNSHHIREPEQLLQNNSTSRSTSTAPAGGATVVPPTSAAVTRPASVGSAVAAVGDTAASPSGEAAPIASTTPAAPLQTVLPTSTPTPRGDSNNLRSQLRTFLNDSLFVGVPINEQTIPGAIGRALDWFGESLVYLPQYERPEYNSRDSVCNILRVSLRLIIELCNGAPAGVDSAQFEQSLKQICDQFRKRLYSVLFLCLGSANAELYWRQLMRLLCAPMRSNFRNEALQFLCIYIDPTIPAQTDTVDAQQFLVLRSIQAAPPTAADEQQLQEQTLDTDVEMSEVTASGSNSSPADELPAVIVGSEPWHMSFPNDWLPVITRDLQTQAEQSNRPQPPFSDAYISGMSAKRRKIIQSEKPTASVECLIANGVQRAIQSVGLGGSNGGSALNASISMDTVIGSIAHDSTIQAAYTDAVRNSLKERTERDVDFKTSKYPQIAKFTEQK</sequence>
<keyword evidence="16" id="KW-0007">Acetylation</keyword>
<evidence type="ECO:0000256" key="22">
    <source>
        <dbReference type="ARBA" id="ARBA00046936"/>
    </source>
</evidence>
<dbReference type="PANTHER" id="PTHR15204:SF0">
    <property type="entry name" value="LARGE PROLINE-RICH PROTEIN BAG6"/>
    <property type="match status" value="1"/>
</dbReference>
<evidence type="ECO:0000256" key="11">
    <source>
        <dbReference type="ARBA" id="ARBA00022737"/>
    </source>
</evidence>
<dbReference type="GO" id="GO:0031593">
    <property type="term" value="F:polyubiquitin modification-dependent protein binding"/>
    <property type="evidence" value="ECO:0000250"/>
    <property type="project" value="FlyBase"/>
</dbReference>
<reference evidence="25 27" key="11">
    <citation type="journal article" date="2015" name="Genome Res.">
        <title>The Release 6 reference sequence of the Drosophila melanogaster genome.</title>
        <authorList>
            <person name="Hoskins R.A."/>
            <person name="Carlson J.W."/>
            <person name="Wan K.H."/>
            <person name="Park S."/>
            <person name="Mendez I."/>
            <person name="Galle S.E."/>
            <person name="Booth B.W."/>
            <person name="Pfeiffer B.D."/>
            <person name="George R.A."/>
            <person name="Svirskas R."/>
            <person name="Krzywinski M."/>
            <person name="Schein J."/>
            <person name="Accardo M.C."/>
            <person name="Damia E."/>
            <person name="Messina G."/>
            <person name="Mendez-Lago M."/>
            <person name="de Pablos B."/>
            <person name="Demakova O.V."/>
            <person name="Andreyeva E.N."/>
            <person name="Boldyreva L.V."/>
            <person name="Marra M."/>
            <person name="Carvalho A.B."/>
            <person name="Dimitri P."/>
            <person name="Villasante A."/>
            <person name="Zhimulev I.F."/>
            <person name="Rubin G.M."/>
            <person name="Karpen G.H."/>
            <person name="Celniker S.E."/>
        </authorList>
    </citation>
    <scope>NUCLEOTIDE SEQUENCE [LARGE SCALE GENOMIC DNA]</scope>
    <source>
        <strain evidence="27">Berkeley</strain>
    </source>
</reference>
<evidence type="ECO:0000256" key="1">
    <source>
        <dbReference type="ARBA" id="ARBA00002067"/>
    </source>
</evidence>
<reference evidence="25 27" key="4">
    <citation type="journal article" date="2002" name="Genome Biol.">
        <title>The transposable elements of the Drosophila melanogaster euchromatin: a genomics perspective.</title>
        <authorList>
            <person name="Kaminker J.S."/>
            <person name="Bergman C.M."/>
            <person name="Kronmiller B."/>
            <person name="Carlson J."/>
            <person name="Svirskas R."/>
            <person name="Patel S."/>
            <person name="Frise E."/>
            <person name="Wheeler D.A."/>
            <person name="Lewis S.E."/>
            <person name="Rubin G.M."/>
            <person name="Ashburner M."/>
            <person name="Celniker S.E."/>
        </authorList>
    </citation>
    <scope>NUCLEOTIDE SEQUENCE [LARGE SCALE GENOMIC DNA]</scope>
    <source>
        <strain evidence="27">Berkeley</strain>
    </source>
</reference>
<dbReference type="SMART" id="SM00213">
    <property type="entry name" value="UBQ"/>
    <property type="match status" value="1"/>
</dbReference>
<feature type="compositionally biased region" description="Low complexity" evidence="23">
    <location>
        <begin position="678"/>
        <end position="691"/>
    </location>
</feature>
<proteinExistence type="evidence at protein level"/>
<feature type="region of interest" description="Disordered" evidence="23">
    <location>
        <begin position="241"/>
        <end position="272"/>
    </location>
</feature>
<keyword evidence="7" id="KW-0963">Cytoplasm</keyword>
<evidence type="ECO:0000256" key="4">
    <source>
        <dbReference type="ARBA" id="ARBA00004550"/>
    </source>
</evidence>
<feature type="domain" description="Ubiquitin-like" evidence="24">
    <location>
        <begin position="3"/>
        <end position="64"/>
    </location>
</feature>
<keyword evidence="27" id="KW-1185">Reference proteome</keyword>
<protein>
    <recommendedName>
        <fullName evidence="5">Large proline-rich protein BAG6</fullName>
    </recommendedName>
    <alternativeName>
        <fullName evidence="20">BCL2-associated athanogene 6</fullName>
    </alternativeName>
    <alternativeName>
        <fullName evidence="19">HLA-B-associated transcript 3</fullName>
    </alternativeName>
</protein>
<evidence type="ECO:0000256" key="6">
    <source>
        <dbReference type="ARBA" id="ARBA00022448"/>
    </source>
</evidence>
<reference evidence="25 27" key="6">
    <citation type="journal article" date="2005" name="PLoS Comput. Biol.">
        <title>Combined evidence annotation of transposable elements in genome sequences.</title>
        <authorList>
            <person name="Quesneville H."/>
            <person name="Bergman C.M."/>
            <person name="Andrieu O."/>
            <person name="Autard D."/>
            <person name="Nouaud D."/>
            <person name="Ashburner M."/>
            <person name="Anxolabehere D."/>
        </authorList>
    </citation>
    <scope>NUCLEOTIDE SEQUENCE [LARGE SCALE GENOMIC DNA]</scope>
    <source>
        <strain evidence="27">Berkeley</strain>
    </source>
</reference>
<evidence type="ECO:0000256" key="18">
    <source>
        <dbReference type="ARBA" id="ARBA00023242"/>
    </source>
</evidence>
<dbReference type="AGR" id="FB:FBgn0035793"/>
<dbReference type="FlyBase" id="FBgn0035793">
    <property type="gene designation" value="CG7546"/>
</dbReference>
<keyword evidence="14" id="KW-0391">Immunity</keyword>
<comment type="subcellular location">
    <subcellularLocation>
        <location evidence="3">Cytoplasm</location>
        <location evidence="3">Cytosol</location>
    </subcellularLocation>
    <subcellularLocation>
        <location evidence="2">Nucleus</location>
    </subcellularLocation>
    <subcellularLocation>
        <location evidence="4">Secreted</location>
        <location evidence="4">Extracellular exosome</location>
    </subcellularLocation>
</comment>
<evidence type="ECO:0000256" key="21">
    <source>
        <dbReference type="ARBA" id="ARBA00046003"/>
    </source>
</evidence>
<keyword evidence="6" id="KW-0813">Transport</keyword>
<evidence type="ECO:0000256" key="5">
    <source>
        <dbReference type="ARBA" id="ARBA00021614"/>
    </source>
</evidence>
<evidence type="ECO:0007829" key="28">
    <source>
        <dbReference type="PeptideAtlas" id="B7Z0D4"/>
    </source>
</evidence>
<dbReference type="FunFam" id="3.10.20.90:FF:000161">
    <property type="entry name" value="Uncharacterized protein, isoform C"/>
    <property type="match status" value="1"/>
</dbReference>
<evidence type="ECO:0000256" key="17">
    <source>
        <dbReference type="ARBA" id="ARBA00023186"/>
    </source>
</evidence>
<evidence type="ECO:0000256" key="9">
    <source>
        <dbReference type="ARBA" id="ARBA00022553"/>
    </source>
</evidence>
<comment type="function">
    <text evidence="21">Involved in DNA damage-induced apoptosis: following DNA damage, accumulates in the nucleus and forms a complex with p300/EP300, enhancing p300/EP300-mediated p53/TP53 acetylation leading to increase p53/TP53 transcriptional activity. When nuclear, may also act as a component of some chromatin regulator complex that regulates histone 3 'Lys-4' dimethylation (H3K4me2).</text>
</comment>
<feature type="compositionally biased region" description="Polar residues" evidence="23">
    <location>
        <begin position="769"/>
        <end position="780"/>
    </location>
</feature>
<feature type="region of interest" description="Disordered" evidence="23">
    <location>
        <begin position="586"/>
        <end position="608"/>
    </location>
</feature>
<dbReference type="RefSeq" id="NP_001137903.1">
    <property type="nucleotide sequence ID" value="NM_001144431.3"/>
</dbReference>
<dbReference type="GO" id="GO:0006915">
    <property type="term" value="P:apoptotic process"/>
    <property type="evidence" value="ECO:0007669"/>
    <property type="project" value="UniProtKB-KW"/>
</dbReference>
<keyword evidence="11" id="KW-0677">Repeat</keyword>
<reference evidence="25 27" key="3">
    <citation type="journal article" date="2002" name="Genome Biol.">
        <title>Annotation of the Drosophila melanogaster euchromatic genome: a systematic review.</title>
        <authorList>
            <person name="Misra S."/>
            <person name="Crosby M.A."/>
            <person name="Mungall C.J."/>
            <person name="Matthews B.B."/>
            <person name="Campbell K.S."/>
            <person name="Hradecky P."/>
            <person name="Huang Y."/>
            <person name="Kaminker J.S."/>
            <person name="Millburn G.H."/>
            <person name="Prochnik S.E."/>
            <person name="Smith C.D."/>
            <person name="Tupy J.L."/>
            <person name="Whitfied E.J."/>
            <person name="Bayraktaroglu L."/>
            <person name="Berman B.P."/>
            <person name="Bettencourt B.R."/>
            <person name="Celniker S.E."/>
            <person name="de Grey A.D."/>
            <person name="Drysdale R.A."/>
            <person name="Harris N.L."/>
            <person name="Richter J."/>
            <person name="Russo S."/>
            <person name="Schroeder A.J."/>
            <person name="Shu S.Q."/>
            <person name="Stapleton M."/>
            <person name="Yamada C."/>
            <person name="Ashburner M."/>
            <person name="Gelbart W.M."/>
            <person name="Rubin G.M."/>
            <person name="Lewis S.E."/>
        </authorList>
    </citation>
    <scope>GENOME REANNOTATION</scope>
    <source>
        <strain evidence="27">Berkeley</strain>
    </source>
</reference>
<feature type="region of interest" description="Disordered" evidence="23">
    <location>
        <begin position="462"/>
        <end position="503"/>
    </location>
</feature>
<dbReference type="GO" id="GO:0005829">
    <property type="term" value="C:cytosol"/>
    <property type="evidence" value="ECO:0000250"/>
    <property type="project" value="FlyBase"/>
</dbReference>
<dbReference type="InterPro" id="IPR019954">
    <property type="entry name" value="Ubiquitin_CS"/>
</dbReference>
<feature type="compositionally biased region" description="Polar residues" evidence="23">
    <location>
        <begin position="834"/>
        <end position="848"/>
    </location>
</feature>
<reference evidence="25 27" key="10">
    <citation type="journal article" date="2015" name="G3 (Bethesda)">
        <title>Gene Model Annotations for Drosophila melanogaster: The Rule-Benders.</title>
        <authorList>
            <consortium name="FlyBase Consortium"/>
            <person name="Crosby M.A."/>
            <person name="Gramates L.S."/>
            <person name="Dos Santos G."/>
            <person name="Matthews B.B."/>
            <person name="St Pierre S.E."/>
            <person name="Zhou P."/>
            <person name="Schroeder A.J."/>
            <person name="Falls K."/>
            <person name="Emmert D.B."/>
            <person name="Russo S.M."/>
            <person name="Gelbart W.M."/>
            <person name="null"/>
        </authorList>
    </citation>
    <scope>NUCLEOTIDE SEQUENCE [LARGE SCALE GENOMIC DNA]</scope>
    <source>
        <strain evidence="27">Berkeley</strain>
    </source>
</reference>
<dbReference type="GO" id="GO:0007283">
    <property type="term" value="P:spermatogenesis"/>
    <property type="evidence" value="ECO:0007669"/>
    <property type="project" value="UniProtKB-KW"/>
</dbReference>
<dbReference type="GO" id="GO:0005576">
    <property type="term" value="C:extracellular region"/>
    <property type="evidence" value="ECO:0007669"/>
    <property type="project" value="UniProtKB-SubCell"/>
</dbReference>
<feature type="region of interest" description="Disordered" evidence="23">
    <location>
        <begin position="769"/>
        <end position="790"/>
    </location>
</feature>
<organism evidence="25 27">
    <name type="scientific">Drosophila melanogaster</name>
    <name type="common">Fruit fly</name>
    <dbReference type="NCBI Taxonomy" id="7227"/>
    <lineage>
        <taxon>Eukaryota</taxon>
        <taxon>Metazoa</taxon>
        <taxon>Ecdysozoa</taxon>
        <taxon>Arthropoda</taxon>
        <taxon>Hexapoda</taxon>
        <taxon>Insecta</taxon>
        <taxon>Pterygota</taxon>
        <taxon>Neoptera</taxon>
        <taxon>Endopterygota</taxon>
        <taxon>Diptera</taxon>
        <taxon>Brachycera</taxon>
        <taxon>Muscomorpha</taxon>
        <taxon>Ephydroidea</taxon>
        <taxon>Drosophilidae</taxon>
        <taxon>Drosophila</taxon>
        <taxon>Sophophora</taxon>
    </lineage>
</organism>
<evidence type="ECO:0000256" key="13">
    <source>
        <dbReference type="ARBA" id="ARBA00022853"/>
    </source>
</evidence>
<dbReference type="ExpressionAtlas" id="B7Z0D4">
    <property type="expression patterns" value="baseline and differential"/>
</dbReference>
<dbReference type="CDD" id="cd01809">
    <property type="entry name" value="Ubl_BAG6"/>
    <property type="match status" value="1"/>
</dbReference>
<evidence type="ECO:0000259" key="24">
    <source>
        <dbReference type="PROSITE" id="PS50053"/>
    </source>
</evidence>